<evidence type="ECO:0000256" key="1">
    <source>
        <dbReference type="SAM" id="SignalP"/>
    </source>
</evidence>
<dbReference type="RefSeq" id="WP_144592150.1">
    <property type="nucleotide sequence ID" value="NZ_VJWX01000430.1"/>
</dbReference>
<proteinExistence type="predicted"/>
<keyword evidence="1" id="KW-0732">Signal</keyword>
<sequence>MTEQPRNRTGWRRPLSRQGWSLVLSAIVALALSLAFSSAQAAGSTRASGATAGQVPGATARQVPGVVAQGGSLAVTPDSEYGCPPWLGFPYVPCHPKPPCHHDGCHPKPPCHHDGCHPRPPCHQCPTPPVCNAGGGPNVAYTAMPTDVLRCPNLPSLGFEATGTSEFGDEVGLAATGSGTLSSLRVMFASYGCSQSGHWNTRDCVTTPGATFTHPITANVYAVDNTGPTPRPGALLATTTQTFTISYRPSADPANCAGPDAGMWFNPAVGACESKIRQLLTFTFPGTATPLPSQVIWTVAFNTTHYGYSPIGVNTDCFRSNPGCGYDSLNVGTRTFPNAPYAGTDVDPNGAFLNSAIPSSYCDGGAGGTGTLRLDTAPTDCWADYKPLGEIRTA</sequence>
<comment type="caution">
    <text evidence="2">The sequence shown here is derived from an EMBL/GenBank/DDBJ whole genome shotgun (WGS) entry which is preliminary data.</text>
</comment>
<feature type="signal peptide" evidence="1">
    <location>
        <begin position="1"/>
        <end position="41"/>
    </location>
</feature>
<reference evidence="2 3" key="2">
    <citation type="submission" date="2019-08" db="EMBL/GenBank/DDBJ databases">
        <title>Amycolatopsis acidicola sp. nov., isolated from peat swamp forest soil.</title>
        <authorList>
            <person name="Srisuk N."/>
        </authorList>
    </citation>
    <scope>NUCLEOTIDE SEQUENCE [LARGE SCALE GENOMIC DNA]</scope>
    <source>
        <strain evidence="2 3">TBRC 6029</strain>
    </source>
</reference>
<protein>
    <submittedName>
        <fullName evidence="2">Uncharacterized protein</fullName>
    </submittedName>
</protein>
<reference evidence="2 3" key="1">
    <citation type="submission" date="2019-07" db="EMBL/GenBank/DDBJ databases">
        <authorList>
            <person name="Duangmal K."/>
            <person name="Teo W.F.A."/>
        </authorList>
    </citation>
    <scope>NUCLEOTIDE SEQUENCE [LARGE SCALE GENOMIC DNA]</scope>
    <source>
        <strain evidence="2 3">TBRC 6029</strain>
    </source>
</reference>
<name>A0A558B0M6_9PSEU</name>
<feature type="chain" id="PRO_5022184021" evidence="1">
    <location>
        <begin position="42"/>
        <end position="394"/>
    </location>
</feature>
<dbReference type="Proteomes" id="UP000320011">
    <property type="component" value="Unassembled WGS sequence"/>
</dbReference>
<gene>
    <name evidence="2" type="ORF">FNH05_29640</name>
</gene>
<dbReference type="AlphaFoldDB" id="A0A558B0M6"/>
<organism evidence="2 3">
    <name type="scientific">Amycolatopsis rhizosphaerae</name>
    <dbReference type="NCBI Taxonomy" id="2053003"/>
    <lineage>
        <taxon>Bacteria</taxon>
        <taxon>Bacillati</taxon>
        <taxon>Actinomycetota</taxon>
        <taxon>Actinomycetes</taxon>
        <taxon>Pseudonocardiales</taxon>
        <taxon>Pseudonocardiaceae</taxon>
        <taxon>Amycolatopsis</taxon>
    </lineage>
</organism>
<keyword evidence="3" id="KW-1185">Reference proteome</keyword>
<evidence type="ECO:0000313" key="3">
    <source>
        <dbReference type="Proteomes" id="UP000320011"/>
    </source>
</evidence>
<dbReference type="EMBL" id="VJWX01000430">
    <property type="protein sequence ID" value="TVT30043.1"/>
    <property type="molecule type" value="Genomic_DNA"/>
</dbReference>
<evidence type="ECO:0000313" key="2">
    <source>
        <dbReference type="EMBL" id="TVT30043.1"/>
    </source>
</evidence>
<accession>A0A558B0M6</accession>
<dbReference type="OrthoDB" id="4030341at2"/>